<reference evidence="3 4" key="2">
    <citation type="journal article" date="2011" name="Stand. Genomic Sci.">
        <title>Complete genome sequence of Bacteroides helcogenes type strain (P 36-108).</title>
        <authorList>
            <person name="Pati A."/>
            <person name="Gronow S."/>
            <person name="Zeytun A."/>
            <person name="Lapidus A."/>
            <person name="Nolan M."/>
            <person name="Hammon N."/>
            <person name="Deshpande S."/>
            <person name="Cheng J.F."/>
            <person name="Tapia R."/>
            <person name="Han C."/>
            <person name="Goodwin L."/>
            <person name="Pitluck S."/>
            <person name="Liolios K."/>
            <person name="Pagani I."/>
            <person name="Ivanova N."/>
            <person name="Mavromatis K."/>
            <person name="Chen A."/>
            <person name="Palaniappan K."/>
            <person name="Land M."/>
            <person name="Hauser L."/>
            <person name="Chang Y.J."/>
            <person name="Jeffries C.D."/>
            <person name="Detter J.C."/>
            <person name="Brambilla E."/>
            <person name="Rohde M."/>
            <person name="Goker M."/>
            <person name="Woyke T."/>
            <person name="Bristow J."/>
            <person name="Eisen J.A."/>
            <person name="Markowitz V."/>
            <person name="Hugenholtz P."/>
            <person name="Kyrpides N.C."/>
            <person name="Klenk H.P."/>
            <person name="Lucas S."/>
        </authorList>
    </citation>
    <scope>NUCLEOTIDE SEQUENCE [LARGE SCALE GENOMIC DNA]</scope>
    <source>
        <strain evidence="4">ATCC 35417 / DSM 20613 / JCM 6297 / CCUG 15421 / P 36-108</strain>
    </source>
</reference>
<feature type="region of interest" description="Disordered" evidence="1">
    <location>
        <begin position="739"/>
        <end position="770"/>
    </location>
</feature>
<evidence type="ECO:0000313" key="3">
    <source>
        <dbReference type="EMBL" id="ADV42739.1"/>
    </source>
</evidence>
<dbReference type="HOGENOM" id="CLU_312324_0_0_10"/>
<feature type="signal peptide" evidence="2">
    <location>
        <begin position="1"/>
        <end position="21"/>
    </location>
</feature>
<feature type="compositionally biased region" description="Polar residues" evidence="1">
    <location>
        <begin position="744"/>
        <end position="758"/>
    </location>
</feature>
<organism evidence="3 4">
    <name type="scientific">Bacteroides helcogenes (strain ATCC 35417 / DSM 20613 / JCM 6297 / CCUG 15421 / P 36-108)</name>
    <dbReference type="NCBI Taxonomy" id="693979"/>
    <lineage>
        <taxon>Bacteria</taxon>
        <taxon>Pseudomonadati</taxon>
        <taxon>Bacteroidota</taxon>
        <taxon>Bacteroidia</taxon>
        <taxon>Bacteroidales</taxon>
        <taxon>Bacteroidaceae</taxon>
        <taxon>Bacteroides</taxon>
    </lineage>
</organism>
<proteinExistence type="predicted"/>
<feature type="chain" id="PRO_5003210921" description="Major fimbrial subunit protein N-terminal domain-containing protein" evidence="2">
    <location>
        <begin position="22"/>
        <end position="1006"/>
    </location>
</feature>
<gene>
    <name evidence="3" type="ordered locus">Bache_0716</name>
</gene>
<sequence length="1006" mass="112127">MMKTKITIRILCMFFATLCLASCQRELLDSLDGGSMTQISIRVPNMTEITSTRSLSATQENSIYSLYFFIVEGDGTISSKKYVKLPSAQTSYSGTLDNSVMTSQSVYVVANAEFSENTFNASDLKNQMDDVTTLTQLKDIYASYADGEENYSRPQGHLLMSGYLKNPSNTNNTVILNHVDAKVIFSITLADNTPTGAEFTPTSYQIFNLPKKSYLINREQNATIADNLINTLEPYATPWDAVSCTDGNDYFNSVEDEYFNKSWDSNKKLTSTFEFYILENRKTALKTTGITYPDNYAQRDKKADGNGAFEYAHPYSTYVVIKGIYKLSNFELEQALKDGTNTAHNGMVSRYANVEYIVHLGDFGNSATPGNTDNFFTERNCSYTYNVTVKNAKNIAVEAVKNEESQPSAEGVVKDTYLAFGDMDAHFGNMLINIEIPQEEDFYTSPSKCMLASTPYTDGAPDYSWIQFAVNPVATPTTMQTYAEAKGKMIAGAKLVDFIYMLKNNPTERAKYETGGKIYFTAFIDENYPQDRLRDAYYNDFFMAGYGPTDKSVCTGMQYNGQPVDSSDPNISWKKYIDMSNRELRLFNLPYDSNDGNSHYSISQVMITQKSIQTYYDVNKTTSALGVEHLDETGILARGTTGQGSSTDGWTNTYNDLNGTTHHAVASQWNSFLNQTTLNSNVKQLTISTAAGHYAALQRNRDLNANGTIEQNEIRWYRPAKSQLISMSLSGQALRSPIYRGDMTPTSNDPGSNPSSADYRNGKKIHHSSSTNNIMTWTEEIASSGGNSEATYNPCVRTLGSEYNTVPQTYYTFDKSSRTVVFDYYKTSVLRTPIANGELIPMTEWDTSDRLPLYGLKVAQANATGDVTMKGLDNSTSPCSTYSETGTSYDAAGKWRVPNLLELAIIEMIIGDGLNQTASTNTPIMCCTKFSWAYTDMTTGLVYSNPTDVPNKSFYAGNDHHFLYYNSSNIGLSHSNYESNTIDSDNGQNHYSLRVRCVRDIQKGEQ</sequence>
<dbReference type="KEGG" id="bhl:Bache_0716"/>
<protein>
    <recommendedName>
        <fullName evidence="5">Major fimbrial subunit protein N-terminal domain-containing protein</fullName>
    </recommendedName>
</protein>
<evidence type="ECO:0000256" key="1">
    <source>
        <dbReference type="SAM" id="MobiDB-lite"/>
    </source>
</evidence>
<dbReference type="STRING" id="693979.Bache_0716"/>
<keyword evidence="2" id="KW-0732">Signal</keyword>
<dbReference type="AlphaFoldDB" id="E6SNE6"/>
<reference key="1">
    <citation type="submission" date="2010-11" db="EMBL/GenBank/DDBJ databases">
        <title>The complete genome of Bacteroides helcogenes P 36-108.</title>
        <authorList>
            <consortium name="US DOE Joint Genome Institute (JGI-PGF)"/>
            <person name="Lucas S."/>
            <person name="Copeland A."/>
            <person name="Lapidus A."/>
            <person name="Bruce D."/>
            <person name="Goodwin L."/>
            <person name="Pitluck S."/>
            <person name="Kyrpides N."/>
            <person name="Mavromatis K."/>
            <person name="Ivanova N."/>
            <person name="Zeytun A."/>
            <person name="Brettin T."/>
            <person name="Detter J.C."/>
            <person name="Tapia R."/>
            <person name="Han C."/>
            <person name="Land M."/>
            <person name="Hauser L."/>
            <person name="Markowitz V."/>
            <person name="Cheng J.-F."/>
            <person name="Hugenholtz P."/>
            <person name="Woyke T."/>
            <person name="Wu D."/>
            <person name="Gronow S."/>
            <person name="Wellnitz S."/>
            <person name="Brambilla E."/>
            <person name="Klenk H.-P."/>
            <person name="Eisen J.A."/>
        </authorList>
    </citation>
    <scope>NUCLEOTIDE SEQUENCE</scope>
    <source>
        <strain>P 36-108</strain>
    </source>
</reference>
<dbReference type="OrthoDB" id="1044266at2"/>
<dbReference type="Gene3D" id="2.60.40.2580">
    <property type="match status" value="1"/>
</dbReference>
<keyword evidence="4" id="KW-1185">Reference proteome</keyword>
<dbReference type="Proteomes" id="UP000008630">
    <property type="component" value="Chromosome"/>
</dbReference>
<evidence type="ECO:0000256" key="2">
    <source>
        <dbReference type="SAM" id="SignalP"/>
    </source>
</evidence>
<evidence type="ECO:0000313" key="4">
    <source>
        <dbReference type="Proteomes" id="UP000008630"/>
    </source>
</evidence>
<evidence type="ECO:0008006" key="5">
    <source>
        <dbReference type="Google" id="ProtNLM"/>
    </source>
</evidence>
<dbReference type="RefSeq" id="WP_013546354.1">
    <property type="nucleotide sequence ID" value="NC_014933.1"/>
</dbReference>
<name>E6SNE6_BACT6</name>
<dbReference type="eggNOG" id="ENOG5033TZW">
    <property type="taxonomic scope" value="Bacteria"/>
</dbReference>
<dbReference type="EMBL" id="CP002352">
    <property type="protein sequence ID" value="ADV42739.1"/>
    <property type="molecule type" value="Genomic_DNA"/>
</dbReference>
<accession>E6SNE6</accession>